<dbReference type="InterPro" id="IPR004518">
    <property type="entry name" value="MazG-like_dom"/>
</dbReference>
<dbReference type="Gene3D" id="1.10.287.1080">
    <property type="entry name" value="MazG-like"/>
    <property type="match status" value="2"/>
</dbReference>
<evidence type="ECO:0000313" key="2">
    <source>
        <dbReference type="EMBL" id="KAA6233214.1"/>
    </source>
</evidence>
<reference evidence="4 5" key="1">
    <citation type="submission" date="2018-12" db="EMBL/GenBank/DDBJ databases">
        <authorList>
            <person name="Lunina O.N."/>
            <person name="Grouzdev D.S."/>
            <person name="Gorlenko V.M."/>
            <person name="Savvichev A.S."/>
        </authorList>
    </citation>
    <scope>NUCLEOTIDE SEQUENCE [LARGE SCALE GENOMIC DNA]</scope>
    <source>
        <strain evidence="4 5">BrKhr-17</strain>
    </source>
</reference>
<dbReference type="EC" id="3.6.1.9" evidence="4"/>
<dbReference type="Proteomes" id="UP000489351">
    <property type="component" value="Unassembled WGS sequence"/>
</dbReference>
<gene>
    <name evidence="2" type="primary">mazG</name>
    <name evidence="4" type="ORF">EKD02_01960</name>
    <name evidence="2" type="ORF">FP507_09360</name>
    <name evidence="3" type="ORF">GJ685_03850</name>
</gene>
<reference evidence="2 6" key="2">
    <citation type="submission" date="2019-07" db="EMBL/GenBank/DDBJ databases">
        <title>Draft genome Sequence of Chlorobium phaeovibrioides sp. strain PhvTcv-s14, from the Phylum Chlorobi.</title>
        <authorList>
            <person name="Babenko V."/>
            <person name="Boldyreva D."/>
            <person name="Kanygina A."/>
            <person name="Selezneva O."/>
            <person name="Akopiyan T."/>
            <person name="Lunina O."/>
        </authorList>
    </citation>
    <scope>NUCLEOTIDE SEQUENCE [LARGE SCALE GENOMIC DNA]</scope>
    <source>
        <strain evidence="2 6">GrTcv12</strain>
    </source>
</reference>
<dbReference type="FunFam" id="1.10.287.1080:FF:000001">
    <property type="entry name" value="Nucleoside triphosphate pyrophosphohydrolase"/>
    <property type="match status" value="1"/>
</dbReference>
<protein>
    <submittedName>
        <fullName evidence="4">Nucleoside triphosphate pyrophosphohydrolase</fullName>
        <ecNumber evidence="4">3.6.1.9</ecNumber>
    </submittedName>
</protein>
<dbReference type="InterPro" id="IPR048015">
    <property type="entry name" value="NTP-PPase_MazG-like_N"/>
</dbReference>
<evidence type="ECO:0000259" key="1">
    <source>
        <dbReference type="Pfam" id="PF03819"/>
    </source>
</evidence>
<dbReference type="GO" id="GO:0046061">
    <property type="term" value="P:dATP catabolic process"/>
    <property type="evidence" value="ECO:0007669"/>
    <property type="project" value="TreeGrafter"/>
</dbReference>
<dbReference type="GO" id="GO:0006203">
    <property type="term" value="P:dGTP catabolic process"/>
    <property type="evidence" value="ECO:0007669"/>
    <property type="project" value="TreeGrafter"/>
</dbReference>
<dbReference type="GO" id="GO:0046047">
    <property type="term" value="P:TTP catabolic process"/>
    <property type="evidence" value="ECO:0007669"/>
    <property type="project" value="TreeGrafter"/>
</dbReference>
<dbReference type="NCBIfam" id="TIGR00444">
    <property type="entry name" value="mazG"/>
    <property type="match status" value="1"/>
</dbReference>
<dbReference type="Proteomes" id="UP000327458">
    <property type="component" value="Unassembled WGS sequence"/>
</dbReference>
<dbReference type="GO" id="GO:0046076">
    <property type="term" value="P:dTTP catabolic process"/>
    <property type="evidence" value="ECO:0007669"/>
    <property type="project" value="TreeGrafter"/>
</dbReference>
<dbReference type="GO" id="GO:0006950">
    <property type="term" value="P:response to stress"/>
    <property type="evidence" value="ECO:0007669"/>
    <property type="project" value="UniProtKB-ARBA"/>
</dbReference>
<comment type="caution">
    <text evidence="4">The sequence shown here is derived from an EMBL/GenBank/DDBJ whole genome shotgun (WGS) entry which is preliminary data.</text>
</comment>
<dbReference type="CDD" id="cd11529">
    <property type="entry name" value="NTP-PPase_MazG_Cterm"/>
    <property type="match status" value="1"/>
</dbReference>
<dbReference type="InterPro" id="IPR048011">
    <property type="entry name" value="NTP-PPase_MazG-like_C"/>
</dbReference>
<evidence type="ECO:0000313" key="5">
    <source>
        <dbReference type="Proteomes" id="UP000279908"/>
    </source>
</evidence>
<dbReference type="AlphaFoldDB" id="A0A432AW62"/>
<dbReference type="OMA" id="HPHIYGD"/>
<dbReference type="InterPro" id="IPR011551">
    <property type="entry name" value="NTP_PyrPHydrolase_MazG"/>
</dbReference>
<evidence type="ECO:0000313" key="7">
    <source>
        <dbReference type="Proteomes" id="UP000489351"/>
    </source>
</evidence>
<dbReference type="RefSeq" id="WP_011890903.1">
    <property type="nucleotide sequence ID" value="NZ_CP041698.1"/>
</dbReference>
<name>A0A432AW62_CHLPH</name>
<keyword evidence="7" id="KW-1185">Reference proteome</keyword>
<dbReference type="Proteomes" id="UP000279908">
    <property type="component" value="Unassembled WGS sequence"/>
</dbReference>
<evidence type="ECO:0000313" key="6">
    <source>
        <dbReference type="Proteomes" id="UP000327458"/>
    </source>
</evidence>
<dbReference type="PANTHER" id="PTHR30522:SF0">
    <property type="entry name" value="NUCLEOSIDE TRIPHOSPHATE PYROPHOSPHOHYDROLASE"/>
    <property type="match status" value="1"/>
</dbReference>
<keyword evidence="4" id="KW-0378">Hydrolase</keyword>
<dbReference type="EMBL" id="WUBZ01000009">
    <property type="protein sequence ID" value="MWV54197.1"/>
    <property type="molecule type" value="Genomic_DNA"/>
</dbReference>
<dbReference type="CDD" id="cd11528">
    <property type="entry name" value="NTP-PPase_MazG_Nterm"/>
    <property type="match status" value="1"/>
</dbReference>
<dbReference type="EMBL" id="VMRG01000001">
    <property type="protein sequence ID" value="KAA6233214.1"/>
    <property type="molecule type" value="Genomic_DNA"/>
</dbReference>
<dbReference type="EMBL" id="RXYK01000002">
    <property type="protein sequence ID" value="RTY39463.1"/>
    <property type="molecule type" value="Genomic_DNA"/>
</dbReference>
<organism evidence="4 5">
    <name type="scientific">Chlorobium phaeovibrioides</name>
    <dbReference type="NCBI Taxonomy" id="1094"/>
    <lineage>
        <taxon>Bacteria</taxon>
        <taxon>Pseudomonadati</taxon>
        <taxon>Chlorobiota</taxon>
        <taxon>Chlorobiia</taxon>
        <taxon>Chlorobiales</taxon>
        <taxon>Chlorobiaceae</taxon>
        <taxon>Chlorobium/Pelodictyon group</taxon>
        <taxon>Chlorobium</taxon>
    </lineage>
</organism>
<dbReference type="SUPFAM" id="SSF101386">
    <property type="entry name" value="all-alpha NTP pyrophosphatases"/>
    <property type="match status" value="2"/>
</dbReference>
<proteinExistence type="predicted"/>
<accession>A0A432AW62</accession>
<dbReference type="Pfam" id="PF03819">
    <property type="entry name" value="MazG"/>
    <property type="match status" value="2"/>
</dbReference>
<sequence>MNEKTSLEALKTDITTRRQRTLTEQFLRVTNLVKLLRTECPWDRKQTPESLVHLLLEESYELVDAIDKGEDEELKKEIGDLFLHVTFQAVLAEEAGKFSFGDVCDALCSKLINRHPHVFGDTEAETEGAVLRNWESLKMKEGRKRLLDGVPRAMSELLRAYRVQKKVAGVGFDWPSDEGVLEKLTEEVGELKAAESEESREEEFGDILFTLVNYSRFIGANPEDALRKSTNKFMQRFEAVETAVQASGREWQSFRPEELDGLWRKAKEEGVEKLSR</sequence>
<dbReference type="PANTHER" id="PTHR30522">
    <property type="entry name" value="NUCLEOSIDE TRIPHOSPHATE PYROPHOSPHOHYDROLASE"/>
    <property type="match status" value="1"/>
</dbReference>
<feature type="domain" description="NTP pyrophosphohydrolase MazG-like" evidence="1">
    <location>
        <begin position="179"/>
        <end position="237"/>
    </location>
</feature>
<dbReference type="NCBIfam" id="NF007113">
    <property type="entry name" value="PRK09562.1"/>
    <property type="match status" value="1"/>
</dbReference>
<evidence type="ECO:0000313" key="3">
    <source>
        <dbReference type="EMBL" id="MWV54197.1"/>
    </source>
</evidence>
<dbReference type="GO" id="GO:0046052">
    <property type="term" value="P:UTP catabolic process"/>
    <property type="evidence" value="ECO:0007669"/>
    <property type="project" value="TreeGrafter"/>
</dbReference>
<feature type="domain" description="NTP pyrophosphohydrolase MazG-like" evidence="1">
    <location>
        <begin position="46"/>
        <end position="119"/>
    </location>
</feature>
<reference evidence="3 7" key="3">
    <citation type="submission" date="2019-11" db="EMBL/GenBank/DDBJ databases">
        <title>Green- and brown-colored morphotypes of Chlorobia in the stratified aquatic ecosystems of Kandalaksha Gulf (White Sea): A model for study of the accessory genome evolution.</title>
        <authorList>
            <person name="Grouzdev D.S."/>
        </authorList>
    </citation>
    <scope>NUCLEOTIDE SEQUENCE [LARGE SCALE GENOMIC DNA]</scope>
    <source>
        <strain evidence="3 7">ZM</strain>
    </source>
</reference>
<dbReference type="GO" id="GO:0047429">
    <property type="term" value="F:nucleoside triphosphate diphosphatase activity"/>
    <property type="evidence" value="ECO:0007669"/>
    <property type="project" value="UniProtKB-EC"/>
</dbReference>
<evidence type="ECO:0000313" key="4">
    <source>
        <dbReference type="EMBL" id="RTY39463.1"/>
    </source>
</evidence>
<dbReference type="GO" id="GO:0046081">
    <property type="term" value="P:dUTP catabolic process"/>
    <property type="evidence" value="ECO:0007669"/>
    <property type="project" value="TreeGrafter"/>
</dbReference>